<dbReference type="EnsemblPlants" id="OGLUM08G06290.1">
    <property type="protein sequence ID" value="OGLUM08G06290.1"/>
    <property type="gene ID" value="OGLUM08G06290"/>
</dbReference>
<reference evidence="1" key="2">
    <citation type="submission" date="2018-05" db="EMBL/GenBank/DDBJ databases">
        <title>OgluRS3 (Oryza glumaepatula Reference Sequence Version 3).</title>
        <authorList>
            <person name="Zhang J."/>
            <person name="Kudrna D."/>
            <person name="Lee S."/>
            <person name="Talag J."/>
            <person name="Welchert J."/>
            <person name="Wing R.A."/>
        </authorList>
    </citation>
    <scope>NUCLEOTIDE SEQUENCE [LARGE SCALE GENOMIC DNA]</scope>
</reference>
<dbReference type="Proteomes" id="UP000026961">
    <property type="component" value="Chromosome 8"/>
</dbReference>
<dbReference type="HOGENOM" id="CLU_1818875_0_0_1"/>
<evidence type="ECO:0000313" key="1">
    <source>
        <dbReference type="EnsemblPlants" id="OGLUM08G06290.1"/>
    </source>
</evidence>
<accession>A0A0E0AS26</accession>
<reference evidence="1" key="1">
    <citation type="submission" date="2015-04" db="UniProtKB">
        <authorList>
            <consortium name="EnsemblPlants"/>
        </authorList>
    </citation>
    <scope>IDENTIFICATION</scope>
</reference>
<evidence type="ECO:0000313" key="2">
    <source>
        <dbReference type="Proteomes" id="UP000026961"/>
    </source>
</evidence>
<sequence>MAAVDATAPSVVKVDGRKRKVKVAEGSGERTSVDGMWEGRGAATRRLRQHRRGGGGKARSVRHATRVGVSGLCYGSNTVEDDEIEVLSSFSEVDAIFGTLWLGGVTTAFSGRWQVMRLSDSAKNSHRGRIMASQVRRNEAEV</sequence>
<proteinExistence type="predicted"/>
<dbReference type="Gramene" id="OGLUM08G06290.1">
    <property type="protein sequence ID" value="OGLUM08G06290.1"/>
    <property type="gene ID" value="OGLUM08G06290"/>
</dbReference>
<keyword evidence="2" id="KW-1185">Reference proteome</keyword>
<dbReference type="AlphaFoldDB" id="A0A0E0AS26"/>
<organism evidence="1">
    <name type="scientific">Oryza glumipatula</name>
    <dbReference type="NCBI Taxonomy" id="40148"/>
    <lineage>
        <taxon>Eukaryota</taxon>
        <taxon>Viridiplantae</taxon>
        <taxon>Streptophyta</taxon>
        <taxon>Embryophyta</taxon>
        <taxon>Tracheophyta</taxon>
        <taxon>Spermatophyta</taxon>
        <taxon>Magnoliopsida</taxon>
        <taxon>Liliopsida</taxon>
        <taxon>Poales</taxon>
        <taxon>Poaceae</taxon>
        <taxon>BOP clade</taxon>
        <taxon>Oryzoideae</taxon>
        <taxon>Oryzeae</taxon>
        <taxon>Oryzinae</taxon>
        <taxon>Oryza</taxon>
    </lineage>
</organism>
<protein>
    <submittedName>
        <fullName evidence="1">Uncharacterized protein</fullName>
    </submittedName>
</protein>
<name>A0A0E0AS26_9ORYZ</name>